<feature type="region of interest" description="Disordered" evidence="1">
    <location>
        <begin position="72"/>
        <end position="91"/>
    </location>
</feature>
<dbReference type="AlphaFoldDB" id="A0A6N2MPJ1"/>
<dbReference type="EMBL" id="CAADRP010001885">
    <property type="protein sequence ID" value="VFU55363.1"/>
    <property type="molecule type" value="Genomic_DNA"/>
</dbReference>
<name>A0A6N2MPJ1_SALVM</name>
<accession>A0A6N2MPJ1</accession>
<evidence type="ECO:0008006" key="3">
    <source>
        <dbReference type="Google" id="ProtNLM"/>
    </source>
</evidence>
<reference evidence="2" key="1">
    <citation type="submission" date="2019-03" db="EMBL/GenBank/DDBJ databases">
        <authorList>
            <person name="Mank J."/>
            <person name="Almeida P."/>
        </authorList>
    </citation>
    <scope>NUCLEOTIDE SEQUENCE</scope>
    <source>
        <strain evidence="2">78183</strain>
    </source>
</reference>
<evidence type="ECO:0000256" key="1">
    <source>
        <dbReference type="SAM" id="MobiDB-lite"/>
    </source>
</evidence>
<dbReference type="PANTHER" id="PTHR21530:SF7">
    <property type="entry name" value="TRAB DOMAIN-CONTAINING PROTEIN"/>
    <property type="match status" value="1"/>
</dbReference>
<dbReference type="CDD" id="cd14726">
    <property type="entry name" value="TraB_PrgY-like"/>
    <property type="match status" value="1"/>
</dbReference>
<sequence length="372" mass="41944">MKNRYVKRLTRSLLTQLNSPQSHRFISFTTTTKSPLRHHQTTLISTRSIHSPLKFLQITTFVTKSGSTADAADELRREDDNKHDVASERKEAPHEFSRNVVVLTCESQAEGGKCVVYLVGTAHISQASCREVEAVIRHVKPQVVFLELCASRVGLLTIRNLKVPTMEEMIEKWKKTQNAPQIFLSWFYATVGDKIGVVPGSEFQVAFEEARKCEAKVVLGDRPAQITFRRTQGKLPFWHKVKFLCSVFVQILFSSSSKSIDTMIKDLDDVKKVTSSTKKLSKQFPTIMETLVDERDQYMSSILLRIAKEHTSVVAVIGKGHLQGIKKYWEQPIQLKALLDLPPQKPPFSALKVLAVAGMALGSAFIFRSRNS</sequence>
<protein>
    <recommendedName>
        <fullName evidence="3">TraB family protein</fullName>
    </recommendedName>
</protein>
<gene>
    <name evidence="2" type="ORF">SVIM_LOCUS393250</name>
</gene>
<organism evidence="2">
    <name type="scientific">Salix viminalis</name>
    <name type="common">Common osier</name>
    <name type="synonym">Basket willow</name>
    <dbReference type="NCBI Taxonomy" id="40686"/>
    <lineage>
        <taxon>Eukaryota</taxon>
        <taxon>Viridiplantae</taxon>
        <taxon>Streptophyta</taxon>
        <taxon>Embryophyta</taxon>
        <taxon>Tracheophyta</taxon>
        <taxon>Spermatophyta</taxon>
        <taxon>Magnoliopsida</taxon>
        <taxon>eudicotyledons</taxon>
        <taxon>Gunneridae</taxon>
        <taxon>Pentapetalae</taxon>
        <taxon>rosids</taxon>
        <taxon>fabids</taxon>
        <taxon>Malpighiales</taxon>
        <taxon>Salicaceae</taxon>
        <taxon>Saliceae</taxon>
        <taxon>Salix</taxon>
    </lineage>
</organism>
<dbReference type="GO" id="GO:0005741">
    <property type="term" value="C:mitochondrial outer membrane"/>
    <property type="evidence" value="ECO:0007669"/>
    <property type="project" value="TreeGrafter"/>
</dbReference>
<evidence type="ECO:0000313" key="2">
    <source>
        <dbReference type="EMBL" id="VFU55363.1"/>
    </source>
</evidence>
<dbReference type="InterPro" id="IPR046345">
    <property type="entry name" value="TraB_PrgY-like"/>
</dbReference>
<dbReference type="PANTHER" id="PTHR21530">
    <property type="entry name" value="PHEROMONE SHUTDOWN PROTEIN"/>
    <property type="match status" value="1"/>
</dbReference>
<dbReference type="InterPro" id="IPR002816">
    <property type="entry name" value="TraB/PrgY/GumN_fam"/>
</dbReference>
<feature type="compositionally biased region" description="Basic and acidic residues" evidence="1">
    <location>
        <begin position="73"/>
        <end position="91"/>
    </location>
</feature>
<dbReference type="Pfam" id="PF01963">
    <property type="entry name" value="TraB_PrgY_gumN"/>
    <property type="match status" value="1"/>
</dbReference>
<proteinExistence type="predicted"/>